<dbReference type="Proteomes" id="UP000810252">
    <property type="component" value="Unassembled WGS sequence"/>
</dbReference>
<feature type="signal peptide" evidence="2">
    <location>
        <begin position="1"/>
        <end position="22"/>
    </location>
</feature>
<protein>
    <submittedName>
        <fullName evidence="4">Heparinase II/III family protein</fullName>
    </submittedName>
</protein>
<dbReference type="Gene3D" id="2.70.98.70">
    <property type="match status" value="1"/>
</dbReference>
<dbReference type="InterPro" id="IPR012480">
    <property type="entry name" value="Hepar_II_III_C"/>
</dbReference>
<evidence type="ECO:0000256" key="2">
    <source>
        <dbReference type="SAM" id="SignalP"/>
    </source>
</evidence>
<dbReference type="GO" id="GO:0016829">
    <property type="term" value="F:lyase activity"/>
    <property type="evidence" value="ECO:0007669"/>
    <property type="project" value="InterPro"/>
</dbReference>
<feature type="domain" description="Heparinase II/III-like C-terminal" evidence="3">
    <location>
        <begin position="388"/>
        <end position="530"/>
    </location>
</feature>
<dbReference type="GO" id="GO:0030313">
    <property type="term" value="C:cell envelope"/>
    <property type="evidence" value="ECO:0007669"/>
    <property type="project" value="UniProtKB-SubCell"/>
</dbReference>
<evidence type="ECO:0000259" key="3">
    <source>
        <dbReference type="Pfam" id="PF07940"/>
    </source>
</evidence>
<proteinExistence type="predicted"/>
<evidence type="ECO:0000313" key="4">
    <source>
        <dbReference type="EMBL" id="MBO8447981.1"/>
    </source>
</evidence>
<dbReference type="InterPro" id="IPR008929">
    <property type="entry name" value="Chondroitin_lyas"/>
</dbReference>
<dbReference type="PANTHER" id="PTHR38045:SF1">
    <property type="entry name" value="HEPARINASE II_III-LIKE PROTEIN"/>
    <property type="match status" value="1"/>
</dbReference>
<reference evidence="4" key="1">
    <citation type="submission" date="2020-10" db="EMBL/GenBank/DDBJ databases">
        <authorList>
            <person name="Gilroy R."/>
        </authorList>
    </citation>
    <scope>NUCLEOTIDE SEQUENCE</scope>
    <source>
        <strain evidence="4">20514</strain>
    </source>
</reference>
<sequence length="611" mass="68215">MKQGILILVMMPLLLQSAGAMASGSLQDRPAVDADRFSAASGIPHPRLFLKEGEEKAVQEAVDAYPVVKTMHGTVMEWADAALTQAPLTRRVIGIRLLDTSRESLKRVFALSYAYRMTGKQCYAGRAEQEMLACCAFSDWNPSHFLDVAEMAMSMAIGYDWLYDVLSPQTLVTVRQAIVEKAFGPVFKDKQPWYDYTSNWNSVCNAGMTVAALALYEHEPELCSEIISRSLASNPKALAVYAPDGGYPEGAMYWSYGSCFEIMMISALESACGTDFGLAGFPGFLESGRFMQAMQTPRGGCWNYSDANYASYCNPILFWVAQRTGDPALLYTEMTLAGKKPYLEERILPFAVISASKMDMDKVVPPDWNTWFSRGITPVFAYRSGWESAGDTYFGIKGGTPSSGHSHMDGGSFIYERDSVRWALDLGMQDYHSLEKYGLDIWSTAQDSDRWKVFRYVNISHNTISVLDSLHRSSGKAEIVRTFASGSRKGAVVDLTSILPQFRKATRTAVLDRKDRLRIEDRIVTGKEPETLVWMMNTEAVPEIVSDDEILLTCRGHEMRVKFDATSAFRLEIFPNTPVAEYDTANPGTVRIGLVMDVREESRETVTARFY</sequence>
<dbReference type="Gene3D" id="1.50.10.100">
    <property type="entry name" value="Chondroitin AC/alginate lyase"/>
    <property type="match status" value="1"/>
</dbReference>
<keyword evidence="2" id="KW-0732">Signal</keyword>
<name>A0A9D9EH45_9BACT</name>
<dbReference type="EMBL" id="JADIMQ010000025">
    <property type="protein sequence ID" value="MBO8447981.1"/>
    <property type="molecule type" value="Genomic_DNA"/>
</dbReference>
<dbReference type="PANTHER" id="PTHR38045">
    <property type="entry name" value="CHROMOSOME 1, WHOLE GENOME SHOTGUN SEQUENCE"/>
    <property type="match status" value="1"/>
</dbReference>
<organism evidence="4 5">
    <name type="scientific">Candidatus Cryptobacteroides merdigallinarum</name>
    <dbReference type="NCBI Taxonomy" id="2840770"/>
    <lineage>
        <taxon>Bacteria</taxon>
        <taxon>Pseudomonadati</taxon>
        <taxon>Bacteroidota</taxon>
        <taxon>Bacteroidia</taxon>
        <taxon>Bacteroidales</taxon>
        <taxon>Candidatus Cryptobacteroides</taxon>
    </lineage>
</organism>
<comment type="subcellular location">
    <subcellularLocation>
        <location evidence="1">Cell envelope</location>
    </subcellularLocation>
</comment>
<reference evidence="4" key="2">
    <citation type="journal article" date="2021" name="PeerJ">
        <title>Extensive microbial diversity within the chicken gut microbiome revealed by metagenomics and culture.</title>
        <authorList>
            <person name="Gilroy R."/>
            <person name="Ravi A."/>
            <person name="Getino M."/>
            <person name="Pursley I."/>
            <person name="Horton D.L."/>
            <person name="Alikhan N.F."/>
            <person name="Baker D."/>
            <person name="Gharbi K."/>
            <person name="Hall N."/>
            <person name="Watson M."/>
            <person name="Adriaenssens E.M."/>
            <person name="Foster-Nyarko E."/>
            <person name="Jarju S."/>
            <person name="Secka A."/>
            <person name="Antonio M."/>
            <person name="Oren A."/>
            <person name="Chaudhuri R.R."/>
            <person name="La Ragione R."/>
            <person name="Hildebrand F."/>
            <person name="Pallen M.J."/>
        </authorList>
    </citation>
    <scope>NUCLEOTIDE SEQUENCE</scope>
    <source>
        <strain evidence="4">20514</strain>
    </source>
</reference>
<dbReference type="Pfam" id="PF07940">
    <property type="entry name" value="Hepar_II_III_C"/>
    <property type="match status" value="1"/>
</dbReference>
<comment type="caution">
    <text evidence="4">The sequence shown here is derived from an EMBL/GenBank/DDBJ whole genome shotgun (WGS) entry which is preliminary data.</text>
</comment>
<evidence type="ECO:0000256" key="1">
    <source>
        <dbReference type="ARBA" id="ARBA00004196"/>
    </source>
</evidence>
<dbReference type="AlphaFoldDB" id="A0A9D9EH45"/>
<accession>A0A9D9EH45</accession>
<evidence type="ECO:0000313" key="5">
    <source>
        <dbReference type="Proteomes" id="UP000810252"/>
    </source>
</evidence>
<gene>
    <name evidence="4" type="ORF">IAC29_01755</name>
</gene>
<feature type="chain" id="PRO_5039699247" evidence="2">
    <location>
        <begin position="23"/>
        <end position="611"/>
    </location>
</feature>
<dbReference type="SUPFAM" id="SSF48230">
    <property type="entry name" value="Chondroitin AC/alginate lyase"/>
    <property type="match status" value="1"/>
</dbReference>